<feature type="region of interest" description="Disordered" evidence="3">
    <location>
        <begin position="1239"/>
        <end position="1360"/>
    </location>
</feature>
<dbReference type="GO" id="GO:0008270">
    <property type="term" value="F:zinc ion binding"/>
    <property type="evidence" value="ECO:0007669"/>
    <property type="project" value="UniProtKB-KW"/>
</dbReference>
<feature type="compositionally biased region" description="Polar residues" evidence="3">
    <location>
        <begin position="930"/>
        <end position="954"/>
    </location>
</feature>
<sequence length="1590" mass="170056">MPGYSKVPSGNPSLSDARARPQYSTQAAHSPLSDGGVSSAVSAPQPVEGTWTSAAAPAPVSESHGRTIDSYSSDQPNLPPLSEALHGLTSENPSALAGTPSTQTQQATLTTMSSVVGQPPNFYAQTTYLDMQAPVNVYPSQDQFEGNADKMVQQQGAQDQFSTSAQSMVAQETSVGGGTSGYVRRVTYPFVPSLETDSGLVMPNVIPSEPTGSSPLNNSTPFSHGSLVGANAVPVQNMPRTSPAVGYMDSLTLQQNPIHAHAHAQQAQVQAQQHASAMHPVAWSQDSSGDMSGVDGANGSKVYSFVPLTGSTSKKRPRRRFDEIERLYVCNWGDCTKAYGTLNHLNAHVHTQKHGPKRLPAEFKELRKAWRRHKRAEEEAARQAAAFHQQQSQSQHAQLPPQLCDPSILMEDKAGEASKVDAQGSDSKPKAVFTILKPSPGGAHTSAGPLEDQHFGDSSLDNHGAPSESVSGITKSMDGLDVEDESTDVEGSALDEFLVNALKNRQDRIFLLKLDREFCNFINNPSQEQLEFPSLNSYYRMVIHRVANYFKIIRHVEPHQKKIVLFKTEHSAIPALRFSDLVEEEEEQPIKPMILLKRNTGRTSNGVSTPETPEPDRKTMTIKEREEAYARARARIFQEDAPPKPKSPGEGSGSNSRSGSPSVSAPTSDISRQDTSDDAAKAAKGRKQTNGKKSVQGSSTKMHDDGGENEQRQHNQSSPSSRDASRSSSPSPSNTAGAGKGLRPKSKQSKNDLSGECADSRRRKSSASNASSSPGATRTPVGVAIARTISSSSSQDGFQSPNLGITMTESPMVNSPSNSTLTKGYDYFGQNPGTGSTGSVSPMSSGSSRSSFTYSQPGGHKQHRSHSGHGNNSAGPNNNYSNHGSGPGFMKGVNAPAFVPKRPHSKHGHVNNNNNHNNVFASGPMPGITSGASNQSHTYNSSGGSHPYTHQHSNAPAPWPDRGMISGHDVPPFYGASQDPSLQQPGSQPQSSQAFSYANPPAHYPQHGQNIHVPYNNNNNNNNNNHPHSFHNSSHRGGRRQPSQPHFGHQPHFQQPHHSRTHPQTHSSHHHGNAYNVPSARDDPGYSQRYGRSFDGGPIGHIPPQQHGQEFFPMLGSTGDHPQGGSIYPGFPGQQMNPGENSANGPRHPYNHNWTQGQQVHNSGPGPDPSGMLYNPMAQPSQGVGGKKSFKTYPSKMPMTNQPHPSMMNSQQGPMAGQSLSAMSGAAGHAIYDIERRPPKSTELFDPNGSQSSNAAGGPIDYQSVGRYQGFNDGGHFAGTSGGADTQSTMTQTPQQQGHFNNQYTSSQHGHQSSLAMQHPSQHQAHLTHTPVGMNRSYSSSSSGGHGGGNNSSPGPNATKKNSLLYDYSVSYDGVAKNNAPDAEKGPTLSHILEIYEFDAQDDIFEDLVLPQGSKLRRRKLAGKDATEQCLIVFKNAAMASEALVAFQEGRETWMAPEAVLRFESASAPIPPKEDEESSSSSSSVTRTQWRFNVKIWTPLLVNNATVFTGGSTSAGKASTLVSATATTPCDPNNSGGVSRSENGDDKDQDSSSSASSSSSSTSTSSMSMSLSKQTQQDDEPESSLAASST</sequence>
<feature type="compositionally biased region" description="Low complexity" evidence="3">
    <location>
        <begin position="977"/>
        <end position="996"/>
    </location>
</feature>
<dbReference type="InterPro" id="IPR036867">
    <property type="entry name" value="R3H_dom_sf"/>
</dbReference>
<feature type="compositionally biased region" description="Low complexity" evidence="3">
    <location>
        <begin position="833"/>
        <end position="855"/>
    </location>
</feature>
<evidence type="ECO:0000259" key="5">
    <source>
        <dbReference type="PROSITE" id="PS51061"/>
    </source>
</evidence>
<feature type="compositionally biased region" description="Polar residues" evidence="3">
    <location>
        <begin position="1152"/>
        <end position="1162"/>
    </location>
</feature>
<protein>
    <recommendedName>
        <fullName evidence="9">C2H2-type domain-containing protein</fullName>
    </recommendedName>
</protein>
<dbReference type="InterPro" id="IPR013087">
    <property type="entry name" value="Znf_C2H2_type"/>
</dbReference>
<feature type="compositionally biased region" description="Basic residues" evidence="3">
    <location>
        <begin position="1055"/>
        <end position="1072"/>
    </location>
</feature>
<comment type="caution">
    <text evidence="7">The sequence shown here is derived from an EMBL/GenBank/DDBJ whole genome shotgun (WGS) entry which is preliminary data.</text>
</comment>
<feature type="domain" description="C2H2-type" evidence="4">
    <location>
        <begin position="328"/>
        <end position="359"/>
    </location>
</feature>
<organism evidence="7 8">
    <name type="scientific">Mortierella polycephala</name>
    <dbReference type="NCBI Taxonomy" id="41804"/>
    <lineage>
        <taxon>Eukaryota</taxon>
        <taxon>Fungi</taxon>
        <taxon>Fungi incertae sedis</taxon>
        <taxon>Mucoromycota</taxon>
        <taxon>Mortierellomycotina</taxon>
        <taxon>Mortierellomycetes</taxon>
        <taxon>Mortierellales</taxon>
        <taxon>Mortierellaceae</taxon>
        <taxon>Mortierella</taxon>
    </lineage>
</organism>
<evidence type="ECO:0000256" key="2">
    <source>
        <dbReference type="PROSITE-ProRule" id="PRU00042"/>
    </source>
</evidence>
<feature type="domain" description="R3H" evidence="5">
    <location>
        <begin position="508"/>
        <end position="571"/>
    </location>
</feature>
<feature type="compositionally biased region" description="Polar residues" evidence="3">
    <location>
        <begin position="1134"/>
        <end position="1144"/>
    </location>
</feature>
<dbReference type="GO" id="GO:0003676">
    <property type="term" value="F:nucleic acid binding"/>
    <property type="evidence" value="ECO:0007669"/>
    <property type="project" value="UniProtKB-UniRule"/>
</dbReference>
<feature type="compositionally biased region" description="Low complexity" evidence="3">
    <location>
        <begin position="382"/>
        <end position="398"/>
    </location>
</feature>
<dbReference type="PANTHER" id="PTHR15672">
    <property type="entry name" value="CAMP-REGULATED PHOSPHOPROTEIN 21 RELATED R3H DOMAIN CONTAINING PROTEIN"/>
    <property type="match status" value="1"/>
</dbReference>
<dbReference type="PROSITE" id="PS50157">
    <property type="entry name" value="ZINC_FINGER_C2H2_2"/>
    <property type="match status" value="1"/>
</dbReference>
<reference evidence="7" key="1">
    <citation type="journal article" date="2020" name="Fungal Divers.">
        <title>Resolving the Mortierellaceae phylogeny through synthesis of multi-gene phylogenetics and phylogenomics.</title>
        <authorList>
            <person name="Vandepol N."/>
            <person name="Liber J."/>
            <person name="Desiro A."/>
            <person name="Na H."/>
            <person name="Kennedy M."/>
            <person name="Barry K."/>
            <person name="Grigoriev I.V."/>
            <person name="Miller A.N."/>
            <person name="O'Donnell K."/>
            <person name="Stajich J.E."/>
            <person name="Bonito G."/>
        </authorList>
    </citation>
    <scope>NUCLEOTIDE SEQUENCE</scope>
    <source>
        <strain evidence="7">KOD948</strain>
    </source>
</reference>
<dbReference type="SMART" id="SM00393">
    <property type="entry name" value="R3H"/>
    <property type="match status" value="1"/>
</dbReference>
<evidence type="ECO:0000256" key="3">
    <source>
        <dbReference type="SAM" id="MobiDB-lite"/>
    </source>
</evidence>
<dbReference type="PROSITE" id="PS51673">
    <property type="entry name" value="SUZ"/>
    <property type="match status" value="1"/>
</dbReference>
<keyword evidence="2" id="KW-0479">Metal-binding</keyword>
<evidence type="ECO:0000313" key="8">
    <source>
        <dbReference type="Proteomes" id="UP000726737"/>
    </source>
</evidence>
<dbReference type="Gene3D" id="3.30.1370.50">
    <property type="entry name" value="R3H-like domain"/>
    <property type="match status" value="1"/>
</dbReference>
<feature type="compositionally biased region" description="Low complexity" evidence="3">
    <location>
        <begin position="653"/>
        <end position="668"/>
    </location>
</feature>
<evidence type="ECO:0000259" key="4">
    <source>
        <dbReference type="PROSITE" id="PS50157"/>
    </source>
</evidence>
<proteinExistence type="predicted"/>
<feature type="compositionally biased region" description="Polar residues" evidence="3">
    <location>
        <begin position="1298"/>
        <end position="1327"/>
    </location>
</feature>
<feature type="compositionally biased region" description="Polar residues" evidence="3">
    <location>
        <begin position="1526"/>
        <end position="1541"/>
    </location>
</feature>
<dbReference type="Pfam" id="PF12752">
    <property type="entry name" value="SUZ"/>
    <property type="match status" value="1"/>
</dbReference>
<feature type="compositionally biased region" description="Gly residues" evidence="3">
    <location>
        <begin position="1272"/>
        <end position="1282"/>
    </location>
</feature>
<dbReference type="OrthoDB" id="278430at2759"/>
<gene>
    <name evidence="7" type="ORF">BG011_009221</name>
</gene>
<evidence type="ECO:0008006" key="9">
    <source>
        <dbReference type="Google" id="ProtNLM"/>
    </source>
</evidence>
<name>A0A9P6PPQ6_9FUNG</name>
<feature type="region of interest" description="Disordered" evidence="3">
    <location>
        <begin position="416"/>
        <end position="473"/>
    </location>
</feature>
<feature type="compositionally biased region" description="Low complexity" evidence="3">
    <location>
        <begin position="868"/>
        <end position="883"/>
    </location>
</feature>
<feature type="domain" description="SUZ" evidence="6">
    <location>
        <begin position="572"/>
        <end position="641"/>
    </location>
</feature>
<keyword evidence="2" id="KW-0862">Zinc</keyword>
<dbReference type="PROSITE" id="PS00028">
    <property type="entry name" value="ZINC_FINGER_C2H2_1"/>
    <property type="match status" value="1"/>
</dbReference>
<feature type="region of interest" description="Disordered" evidence="3">
    <location>
        <begin position="375"/>
        <end position="400"/>
    </location>
</feature>
<feature type="compositionally biased region" description="Low complexity" evidence="3">
    <location>
        <begin position="1041"/>
        <end position="1054"/>
    </location>
</feature>
<feature type="compositionally biased region" description="Polar residues" evidence="3">
    <location>
        <begin position="795"/>
        <end position="822"/>
    </location>
</feature>
<feature type="region of interest" description="Disordered" evidence="3">
    <location>
        <begin position="635"/>
        <end position="1194"/>
    </location>
</feature>
<feature type="compositionally biased region" description="Low complexity" evidence="3">
    <location>
        <begin position="1551"/>
        <end position="1572"/>
    </location>
</feature>
<dbReference type="Pfam" id="PF01424">
    <property type="entry name" value="R3H"/>
    <property type="match status" value="1"/>
</dbReference>
<dbReference type="SUPFAM" id="SSF82708">
    <property type="entry name" value="R3H domain"/>
    <property type="match status" value="1"/>
</dbReference>
<dbReference type="InterPro" id="IPR001374">
    <property type="entry name" value="R3H_dom"/>
</dbReference>
<feature type="compositionally biased region" description="Polar residues" evidence="3">
    <location>
        <begin position="601"/>
        <end position="611"/>
    </location>
</feature>
<feature type="compositionally biased region" description="Low complexity" evidence="3">
    <location>
        <begin position="1016"/>
        <end position="1025"/>
    </location>
</feature>
<evidence type="ECO:0000259" key="6">
    <source>
        <dbReference type="PROSITE" id="PS51673"/>
    </source>
</evidence>
<dbReference type="PANTHER" id="PTHR15672:SF8">
    <property type="entry name" value="PROTEIN ENCORE"/>
    <property type="match status" value="1"/>
</dbReference>
<keyword evidence="1" id="KW-0597">Phosphoprotein</keyword>
<dbReference type="CDD" id="cd02642">
    <property type="entry name" value="R3H_encore_like"/>
    <property type="match status" value="1"/>
</dbReference>
<feature type="compositionally biased region" description="Low complexity" evidence="3">
    <location>
        <begin position="910"/>
        <end position="919"/>
    </location>
</feature>
<evidence type="ECO:0000256" key="1">
    <source>
        <dbReference type="ARBA" id="ARBA00022553"/>
    </source>
</evidence>
<feature type="compositionally biased region" description="Low complexity" evidence="3">
    <location>
        <begin position="717"/>
        <end position="733"/>
    </location>
</feature>
<accession>A0A9P6PPQ6</accession>
<feature type="compositionally biased region" description="Basic and acidic residues" evidence="3">
    <location>
        <begin position="701"/>
        <end position="713"/>
    </location>
</feature>
<dbReference type="InterPro" id="IPR051937">
    <property type="entry name" value="R3H_domain_containing"/>
</dbReference>
<feature type="region of interest" description="Disordered" evidence="3">
    <location>
        <begin position="1"/>
        <end position="105"/>
    </location>
</feature>
<dbReference type="InterPro" id="IPR024771">
    <property type="entry name" value="SUZ"/>
</dbReference>
<keyword evidence="8" id="KW-1185">Reference proteome</keyword>
<feature type="compositionally biased region" description="Polar residues" evidence="3">
    <location>
        <begin position="89"/>
        <end position="105"/>
    </location>
</feature>
<feature type="compositionally biased region" description="Basic and acidic residues" evidence="3">
    <location>
        <begin position="671"/>
        <end position="681"/>
    </location>
</feature>
<evidence type="ECO:0000313" key="7">
    <source>
        <dbReference type="EMBL" id="KAG0249514.1"/>
    </source>
</evidence>
<dbReference type="PROSITE" id="PS51061">
    <property type="entry name" value="R3H"/>
    <property type="match status" value="1"/>
</dbReference>
<feature type="region of interest" description="Disordered" evidence="3">
    <location>
        <begin position="1526"/>
        <end position="1590"/>
    </location>
</feature>
<dbReference type="EMBL" id="JAAAJA010000807">
    <property type="protein sequence ID" value="KAG0249514.1"/>
    <property type="molecule type" value="Genomic_DNA"/>
</dbReference>
<feature type="compositionally biased region" description="Polar residues" evidence="3">
    <location>
        <begin position="691"/>
        <end position="700"/>
    </location>
</feature>
<feature type="compositionally biased region" description="Low complexity" evidence="3">
    <location>
        <begin position="1286"/>
        <end position="1297"/>
    </location>
</feature>
<feature type="region of interest" description="Disordered" evidence="3">
    <location>
        <begin position="594"/>
        <end position="621"/>
    </location>
</feature>
<keyword evidence="2" id="KW-0863">Zinc-finger</keyword>
<dbReference type="Proteomes" id="UP000726737">
    <property type="component" value="Unassembled WGS sequence"/>
</dbReference>